<accession>A0ABP7MMA4</accession>
<dbReference type="InterPro" id="IPR036287">
    <property type="entry name" value="Rv1873-like_sf"/>
</dbReference>
<dbReference type="EMBL" id="BAABDH010000016">
    <property type="protein sequence ID" value="GAA3924382.1"/>
    <property type="molecule type" value="Genomic_DNA"/>
</dbReference>
<gene>
    <name evidence="1" type="ORF">GCM10022406_08120</name>
</gene>
<dbReference type="Pfam" id="PF08837">
    <property type="entry name" value="DUF1810"/>
    <property type="match status" value="1"/>
</dbReference>
<dbReference type="Gene3D" id="1.25.40.380">
    <property type="entry name" value="Protein of unknown function DUF1810"/>
    <property type="match status" value="1"/>
</dbReference>
<dbReference type="PIRSF" id="PIRSF008546">
    <property type="entry name" value="UCP008546"/>
    <property type="match status" value="1"/>
</dbReference>
<dbReference type="SUPFAM" id="SSF140736">
    <property type="entry name" value="Rv1873-like"/>
    <property type="match status" value="1"/>
</dbReference>
<evidence type="ECO:0000313" key="2">
    <source>
        <dbReference type="Proteomes" id="UP001499909"/>
    </source>
</evidence>
<keyword evidence="2" id="KW-1185">Reference proteome</keyword>
<dbReference type="RefSeq" id="WP_345110445.1">
    <property type="nucleotide sequence ID" value="NZ_BAABDH010000016.1"/>
</dbReference>
<organism evidence="1 2">
    <name type="scientific">Hymenobacter algoricola</name>
    <dbReference type="NCBI Taxonomy" id="486267"/>
    <lineage>
        <taxon>Bacteria</taxon>
        <taxon>Pseudomonadati</taxon>
        <taxon>Bacteroidota</taxon>
        <taxon>Cytophagia</taxon>
        <taxon>Cytophagales</taxon>
        <taxon>Hymenobacteraceae</taxon>
        <taxon>Hymenobacter</taxon>
    </lineage>
</organism>
<dbReference type="Proteomes" id="UP001499909">
    <property type="component" value="Unassembled WGS sequence"/>
</dbReference>
<sequence>MPTENSLQRFLTAQETDYATALAEVRAGRKRSHWMWYVFPQIQGLGFSETAKFYAIQDRREAEAYVQHPVLGSRLVSICQELLQLESSDASRIFGAPDDLKLKSSMTLFASLQSNPVFQAVLEKFFRGSADNKTLQLLGPPR</sequence>
<name>A0ABP7MMA4_9BACT</name>
<comment type="caution">
    <text evidence="1">The sequence shown here is derived from an EMBL/GenBank/DDBJ whole genome shotgun (WGS) entry which is preliminary data.</text>
</comment>
<protein>
    <submittedName>
        <fullName evidence="1">DUF1810 domain-containing protein</fullName>
    </submittedName>
</protein>
<proteinExistence type="predicted"/>
<evidence type="ECO:0000313" key="1">
    <source>
        <dbReference type="EMBL" id="GAA3924382.1"/>
    </source>
</evidence>
<dbReference type="InterPro" id="IPR014937">
    <property type="entry name" value="DUF1810"/>
</dbReference>
<reference evidence="2" key="1">
    <citation type="journal article" date="2019" name="Int. J. Syst. Evol. Microbiol.">
        <title>The Global Catalogue of Microorganisms (GCM) 10K type strain sequencing project: providing services to taxonomists for standard genome sequencing and annotation.</title>
        <authorList>
            <consortium name="The Broad Institute Genomics Platform"/>
            <consortium name="The Broad Institute Genome Sequencing Center for Infectious Disease"/>
            <person name="Wu L."/>
            <person name="Ma J."/>
        </authorList>
    </citation>
    <scope>NUCLEOTIDE SEQUENCE [LARGE SCALE GENOMIC DNA]</scope>
    <source>
        <strain evidence="2">JCM 17214</strain>
    </source>
</reference>